<keyword evidence="4" id="KW-0472">Membrane</keyword>
<reference evidence="7" key="2">
    <citation type="submission" date="2019-01" db="UniProtKB">
        <authorList>
            <consortium name="EnsemblPlants"/>
        </authorList>
    </citation>
    <scope>IDENTIFICATION</scope>
    <source>
        <strain evidence="7">cv. Heinz 1706</strain>
    </source>
</reference>
<dbReference type="PaxDb" id="4081-Solyc02g081890.2.1"/>
<evidence type="ECO:0000256" key="2">
    <source>
        <dbReference type="ARBA" id="ARBA00022676"/>
    </source>
</evidence>
<dbReference type="EnsemblPlants" id="Solyc02g081890.3.1">
    <property type="protein sequence ID" value="Solyc02g081890.3.1"/>
    <property type="gene ID" value="Solyc02g081890.3"/>
</dbReference>
<dbReference type="PANTHER" id="PTHR45719:SF11">
    <property type="entry name" value="OS01G0121800 PROTEIN"/>
    <property type="match status" value="1"/>
</dbReference>
<keyword evidence="5" id="KW-0325">Glycoprotein</keyword>
<dbReference type="InterPro" id="IPR003406">
    <property type="entry name" value="Glyco_trans_14"/>
</dbReference>
<dbReference type="GO" id="GO:0015020">
    <property type="term" value="F:glucuronosyltransferase activity"/>
    <property type="evidence" value="ECO:0007669"/>
    <property type="project" value="InterPro"/>
</dbReference>
<evidence type="ECO:0000313" key="8">
    <source>
        <dbReference type="Proteomes" id="UP000004994"/>
    </source>
</evidence>
<dbReference type="Pfam" id="PF02485">
    <property type="entry name" value="Branch"/>
    <property type="match status" value="1"/>
</dbReference>
<evidence type="ECO:0000256" key="1">
    <source>
        <dbReference type="ARBA" id="ARBA00004606"/>
    </source>
</evidence>
<keyword evidence="2" id="KW-0328">Glycosyltransferase</keyword>
<evidence type="ECO:0000256" key="5">
    <source>
        <dbReference type="ARBA" id="ARBA00023180"/>
    </source>
</evidence>
<keyword evidence="3" id="KW-0808">Transferase</keyword>
<organism evidence="7">
    <name type="scientific">Solanum lycopersicum</name>
    <name type="common">Tomato</name>
    <name type="synonym">Lycopersicon esculentum</name>
    <dbReference type="NCBI Taxonomy" id="4081"/>
    <lineage>
        <taxon>Eukaryota</taxon>
        <taxon>Viridiplantae</taxon>
        <taxon>Streptophyta</taxon>
        <taxon>Embryophyta</taxon>
        <taxon>Tracheophyta</taxon>
        <taxon>Spermatophyta</taxon>
        <taxon>Magnoliopsida</taxon>
        <taxon>eudicotyledons</taxon>
        <taxon>Gunneridae</taxon>
        <taxon>Pentapetalae</taxon>
        <taxon>asterids</taxon>
        <taxon>lamiids</taxon>
        <taxon>Solanales</taxon>
        <taxon>Solanaceae</taxon>
        <taxon>Solanoideae</taxon>
        <taxon>Solaneae</taxon>
        <taxon>Solanum</taxon>
        <taxon>Solanum subgen. Lycopersicon</taxon>
    </lineage>
</organism>
<keyword evidence="8" id="KW-1185">Reference proteome</keyword>
<dbReference type="PANTHER" id="PTHR45719">
    <property type="entry name" value="GLYCOSYLTRANSFERASE"/>
    <property type="match status" value="1"/>
</dbReference>
<dbReference type="GO" id="GO:0032787">
    <property type="term" value="P:monocarboxylic acid metabolic process"/>
    <property type="evidence" value="ECO:0007669"/>
    <property type="project" value="UniProtKB-ARBA"/>
</dbReference>
<dbReference type="InterPro" id="IPR005303">
    <property type="entry name" value="MOCOS_middle"/>
</dbReference>
<evidence type="ECO:0000259" key="6">
    <source>
        <dbReference type="PROSITE" id="PS51340"/>
    </source>
</evidence>
<dbReference type="AlphaFoldDB" id="A0A3Q7F7V8"/>
<dbReference type="SUPFAM" id="SSF141673">
    <property type="entry name" value="MOSC N-terminal domain-like"/>
    <property type="match status" value="1"/>
</dbReference>
<dbReference type="Pfam" id="PF03476">
    <property type="entry name" value="MOSC_N"/>
    <property type="match status" value="1"/>
</dbReference>
<evidence type="ECO:0000256" key="4">
    <source>
        <dbReference type="ARBA" id="ARBA00023136"/>
    </source>
</evidence>
<dbReference type="InterPro" id="IPR044610">
    <property type="entry name" value="GLCAT14A/B/C"/>
</dbReference>
<dbReference type="GO" id="GO:0030151">
    <property type="term" value="F:molybdenum ion binding"/>
    <property type="evidence" value="ECO:0007669"/>
    <property type="project" value="InterPro"/>
</dbReference>
<dbReference type="PROSITE" id="PS51340">
    <property type="entry name" value="MOSC"/>
    <property type="match status" value="1"/>
</dbReference>
<dbReference type="GO" id="GO:0016020">
    <property type="term" value="C:membrane"/>
    <property type="evidence" value="ECO:0007669"/>
    <property type="project" value="UniProtKB-SubCell"/>
</dbReference>
<feature type="domain" description="MOSC" evidence="6">
    <location>
        <begin position="486"/>
        <end position="646"/>
    </location>
</feature>
<comment type="subcellular location">
    <subcellularLocation>
        <location evidence="1">Membrane</location>
        <topology evidence="1">Single-pass type II membrane protein</topology>
    </subcellularLocation>
</comment>
<dbReference type="SUPFAM" id="SSF50800">
    <property type="entry name" value="PK beta-barrel domain-like"/>
    <property type="match status" value="1"/>
</dbReference>
<reference evidence="7" key="1">
    <citation type="journal article" date="2012" name="Nature">
        <title>The tomato genome sequence provides insights into fleshy fruit evolution.</title>
        <authorList>
            <consortium name="Tomato Genome Consortium"/>
        </authorList>
    </citation>
    <scope>NUCLEOTIDE SEQUENCE [LARGE SCALE GENOMIC DNA]</scope>
    <source>
        <strain evidence="7">cv. Heinz 1706</strain>
    </source>
</reference>
<dbReference type="Pfam" id="PF03473">
    <property type="entry name" value="MOSC"/>
    <property type="match status" value="1"/>
</dbReference>
<evidence type="ECO:0000313" key="7">
    <source>
        <dbReference type="EnsemblPlants" id="Solyc02g081890.3.1"/>
    </source>
</evidence>
<dbReference type="InParanoid" id="A0A3Q7F7V8"/>
<proteinExistence type="predicted"/>
<dbReference type="GO" id="GO:0030170">
    <property type="term" value="F:pyridoxal phosphate binding"/>
    <property type="evidence" value="ECO:0007669"/>
    <property type="project" value="InterPro"/>
</dbReference>
<dbReference type="Proteomes" id="UP000004994">
    <property type="component" value="Chromosome 2"/>
</dbReference>
<protein>
    <recommendedName>
        <fullName evidence="6">MOSC domain-containing protein</fullName>
    </recommendedName>
</protein>
<dbReference type="STRING" id="4081.A0A3Q7F7V8"/>
<accession>A0A3Q7F7V8</accession>
<dbReference type="InterPro" id="IPR005302">
    <property type="entry name" value="MoCF_Sase_C"/>
</dbReference>
<dbReference type="Gramene" id="Solyc02g081890.3.1">
    <property type="protein sequence ID" value="Solyc02g081890.3.1"/>
    <property type="gene ID" value="Solyc02g081890.3"/>
</dbReference>
<name>A0A3Q7F7V8_SOLLC</name>
<sequence>MMMLKMLSSWNWRTRVRLSVFVAATLLLLLVGFLCSRFDDDQYRTLMNNIPDDHSNVDTSTTIKMNHPSKGRSSDTPILAYWIFGFRGESKRMLRLLKAVYHPRNQYLLHLLDGDGYEERMELAVSVESEHVFRAFGNVNVVGKSYAVEESGASALSAMLHASALLLRISPLWDWFFTLSSSDYPLFTQDDILFALTSLPRDLNFVGFTNRTIDRNRQHNVNRIVVDPSLHLKHATPLYYAVETREMPTTFDIFQGSPWMVLSRGFMEHCIKGWDNFPRKLLMYYANVVSPLESYFHTVLCNSPEFRNRIVNQDLRCSAPINVSNYYDNLVNEWAIFARPFKEGDPTLDELDRDILDRQPHGLVRGKWCYNRGHNYSSSCSSNSGFRWDRQWLVVNSKGRAYTQRVEPKLALVEVALPIEAFSEGWEPNNDSYLVIKAPGMDPLKIPLSDPSVVSDGVSVWEWSGSALDEGAEAAMWFSTHLGKPSRLVRFSEVKEMRVVDPNYAQGYNVMFSDGYPYLMLSQGSMNALNSLLKEPVPVNRFRPNVLVDGCEPFAEDLWKEIQINKLTFEGVKLCSRCKVPTINQETTVAGSEPTETLLKFRSDKALRPNKKQQGKVYFGQNMVCSDALSHGKGKIVKVGDPVYVHKVVPSSAEAPA</sequence>
<dbReference type="InterPro" id="IPR011037">
    <property type="entry name" value="Pyrv_Knase-like_insert_dom_sf"/>
</dbReference>
<evidence type="ECO:0000256" key="3">
    <source>
        <dbReference type="ARBA" id="ARBA00022679"/>
    </source>
</evidence>